<evidence type="ECO:0000256" key="2">
    <source>
        <dbReference type="ARBA" id="ARBA00008973"/>
    </source>
</evidence>
<keyword evidence="4" id="KW-0472">Membrane</keyword>
<accession>A0A2V4V1P1</accession>
<dbReference type="Pfam" id="PF03180">
    <property type="entry name" value="Lipoprotein_9"/>
    <property type="match status" value="1"/>
</dbReference>
<dbReference type="PIRSF" id="PIRSF002854">
    <property type="entry name" value="MetQ"/>
    <property type="match status" value="1"/>
</dbReference>
<dbReference type="InterPro" id="IPR004872">
    <property type="entry name" value="Lipoprotein_NlpA"/>
</dbReference>
<keyword evidence="3" id="KW-0732">Signal</keyword>
<keyword evidence="5" id="KW-0564">Palmitate</keyword>
<evidence type="ECO:0000256" key="6">
    <source>
        <dbReference type="ARBA" id="ARBA00023288"/>
    </source>
</evidence>
<evidence type="ECO:0000256" key="4">
    <source>
        <dbReference type="ARBA" id="ARBA00023136"/>
    </source>
</evidence>
<comment type="caution">
    <text evidence="8">The sequence shown here is derived from an EMBL/GenBank/DDBJ whole genome shotgun (WGS) entry which is preliminary data.</text>
</comment>
<evidence type="ECO:0000313" key="9">
    <source>
        <dbReference type="Proteomes" id="UP000247790"/>
    </source>
</evidence>
<proteinExistence type="inferred from homology"/>
<dbReference type="CDD" id="cd13600">
    <property type="entry name" value="PBP2_lipoprotein_like_1"/>
    <property type="match status" value="1"/>
</dbReference>
<reference evidence="8 9" key="1">
    <citation type="submission" date="2018-06" db="EMBL/GenBank/DDBJ databases">
        <title>Genomic Encyclopedia of Type Strains, Phase III (KMG-III): the genomes of soil and plant-associated and newly described type strains.</title>
        <authorList>
            <person name="Whitman W."/>
        </authorList>
    </citation>
    <scope>NUCLEOTIDE SEQUENCE [LARGE SCALE GENOMIC DNA]</scope>
    <source>
        <strain evidence="8 9">CECT 7022</strain>
    </source>
</reference>
<evidence type="ECO:0000256" key="3">
    <source>
        <dbReference type="ARBA" id="ARBA00022729"/>
    </source>
</evidence>
<name>A0A2V4V1P1_PAEBA</name>
<comment type="similarity">
    <text evidence="2">Belongs to the NlpA lipoprotein family.</text>
</comment>
<evidence type="ECO:0000256" key="7">
    <source>
        <dbReference type="PIRSR" id="PIRSR002854-1"/>
    </source>
</evidence>
<protein>
    <submittedName>
        <fullName evidence="8">D-methionine transport system substrate-binding protein</fullName>
    </submittedName>
</protein>
<dbReference type="EMBL" id="QJSW01000034">
    <property type="protein sequence ID" value="PYE42706.1"/>
    <property type="molecule type" value="Genomic_DNA"/>
</dbReference>
<sequence>MEVQEAQQDFDSSERQILEKTNCDDEIACNDYQIIQRRGKYLMKAKLMLMLLAVMLVVSACGKKEETPAAEGTKQEAQAGQAVTLKVATLIPPMTDVLDIVKPLLKEDGVNLEVVVLSDNVQPNTALANKEVDANFFQHVPYMKQFNEANNANLVPVQPIYNAIYGGYSKTYKSIDELPEGAVIAIANDPSNIGRSLVMLEQNGLIKLKEGVGFNATQADITENKKNFKFKEVDLLMLARMMDDADLVAMTPAYASPLGLTPKKDALLTEKDDSHFAITLVAREDNKDSEAIQKLAKRMAGPEVKAFFEKNYADIAIPAF</sequence>
<evidence type="ECO:0000256" key="1">
    <source>
        <dbReference type="ARBA" id="ARBA00004635"/>
    </source>
</evidence>
<keyword evidence="6" id="KW-0449">Lipoprotein</keyword>
<dbReference type="SUPFAM" id="SSF53850">
    <property type="entry name" value="Periplasmic binding protein-like II"/>
    <property type="match status" value="1"/>
</dbReference>
<dbReference type="Gene3D" id="3.40.190.10">
    <property type="entry name" value="Periplasmic binding protein-like II"/>
    <property type="match status" value="2"/>
</dbReference>
<evidence type="ECO:0000256" key="5">
    <source>
        <dbReference type="ARBA" id="ARBA00023139"/>
    </source>
</evidence>
<organism evidence="8 9">
    <name type="scientific">Paenibacillus barcinonensis</name>
    <dbReference type="NCBI Taxonomy" id="198119"/>
    <lineage>
        <taxon>Bacteria</taxon>
        <taxon>Bacillati</taxon>
        <taxon>Bacillota</taxon>
        <taxon>Bacilli</taxon>
        <taxon>Bacillales</taxon>
        <taxon>Paenibacillaceae</taxon>
        <taxon>Paenibacillus</taxon>
    </lineage>
</organism>
<comment type="subcellular location">
    <subcellularLocation>
        <location evidence="1">Membrane</location>
        <topology evidence="1">Lipid-anchor</topology>
    </subcellularLocation>
</comment>
<dbReference type="GO" id="GO:0016020">
    <property type="term" value="C:membrane"/>
    <property type="evidence" value="ECO:0007669"/>
    <property type="project" value="UniProtKB-SubCell"/>
</dbReference>
<gene>
    <name evidence="8" type="ORF">DFQ00_13420</name>
</gene>
<dbReference type="PANTHER" id="PTHR30429:SF0">
    <property type="entry name" value="METHIONINE-BINDING LIPOPROTEIN METQ"/>
    <property type="match status" value="1"/>
</dbReference>
<dbReference type="AlphaFoldDB" id="A0A2V4V1P1"/>
<feature type="lipid moiety-binding region" description="S-diacylglycerol cysteine" evidence="7">
    <location>
        <position position="61"/>
    </location>
</feature>
<dbReference type="Proteomes" id="UP000247790">
    <property type="component" value="Unassembled WGS sequence"/>
</dbReference>
<evidence type="ECO:0000313" key="8">
    <source>
        <dbReference type="EMBL" id="PYE42706.1"/>
    </source>
</evidence>
<dbReference type="PANTHER" id="PTHR30429">
    <property type="entry name" value="D-METHIONINE-BINDING LIPOPROTEIN METQ"/>
    <property type="match status" value="1"/>
</dbReference>